<keyword evidence="2" id="KW-0408">Iron</keyword>
<evidence type="ECO:0000313" key="4">
    <source>
        <dbReference type="Proteomes" id="UP000199233"/>
    </source>
</evidence>
<keyword evidence="4" id="KW-1185">Reference proteome</keyword>
<accession>A0A1H9KBU3</accession>
<sequence>MVLAAAAVAARPAHVPESLVYDFDMRHDAALNFDPHQRVWDLVQHAPPLFWTPRCGGHWVFLSHAANFQAARDTETFSSSFLTPELMKMLLGDAGVGGKHIPTPVPINLDPPQHTQYRMPLQGAFSPKTINKLKEEIREFAIRLIEGVKPQGRCEFMGDIAEHLPVKVFMNMMGLPLERFAQYRALVKENMAATTEADIRKPIAILQRVAESMRDIFIARREQPQDDLISLLWTLQIDGKKTSMDDMDNFGVLLFVAGLDTVMQGMGHGVRYLAGDLDVQRRLRANPALIPEAVEEILRRYTFTVPTRRVTRDVLFEGVQLKANDKVMLYLPAADLDPKVFPEPQRFNLDRENKTHIAFNAGPHRCLGSHLARVELQVLFEEMLGRLPEFRLDPRHPPRFHGGNVISIEVMDLSWKA</sequence>
<dbReference type="GO" id="GO:0020037">
    <property type="term" value="F:heme binding"/>
    <property type="evidence" value="ECO:0007669"/>
    <property type="project" value="InterPro"/>
</dbReference>
<dbReference type="GO" id="GO:0005506">
    <property type="term" value="F:iron ion binding"/>
    <property type="evidence" value="ECO:0007669"/>
    <property type="project" value="InterPro"/>
</dbReference>
<dbReference type="PRINTS" id="PR00359">
    <property type="entry name" value="BP450"/>
</dbReference>
<dbReference type="GO" id="GO:0016705">
    <property type="term" value="F:oxidoreductase activity, acting on paired donors, with incorporation or reduction of molecular oxygen"/>
    <property type="evidence" value="ECO:0007669"/>
    <property type="project" value="InterPro"/>
</dbReference>
<name>A0A1H9KBU3_9GAMM</name>
<keyword evidence="2" id="KW-0560">Oxidoreductase</keyword>
<reference evidence="3 4" key="1">
    <citation type="submission" date="2016-10" db="EMBL/GenBank/DDBJ databases">
        <authorList>
            <person name="de Groot N.N."/>
        </authorList>
    </citation>
    <scope>NUCLEOTIDE SEQUENCE [LARGE SCALE GENOMIC DNA]</scope>
    <source>
        <strain evidence="3 4">DSM 25927</strain>
    </source>
</reference>
<dbReference type="PANTHER" id="PTHR46696">
    <property type="entry name" value="P450, PUTATIVE (EUROFUNG)-RELATED"/>
    <property type="match status" value="1"/>
</dbReference>
<dbReference type="SUPFAM" id="SSF48264">
    <property type="entry name" value="Cytochrome P450"/>
    <property type="match status" value="1"/>
</dbReference>
<proteinExistence type="inferred from homology"/>
<dbReference type="Pfam" id="PF00067">
    <property type="entry name" value="p450"/>
    <property type="match status" value="1"/>
</dbReference>
<evidence type="ECO:0000313" key="3">
    <source>
        <dbReference type="EMBL" id="SEQ96353.1"/>
    </source>
</evidence>
<gene>
    <name evidence="3" type="ORF">SAMN04488038_11324</name>
</gene>
<evidence type="ECO:0000256" key="1">
    <source>
        <dbReference type="ARBA" id="ARBA00010617"/>
    </source>
</evidence>
<keyword evidence="2" id="KW-0503">Monooxygenase</keyword>
<dbReference type="InterPro" id="IPR017972">
    <property type="entry name" value="Cyt_P450_CS"/>
</dbReference>
<dbReference type="STRING" id="489703.SAMN04488038_11324"/>
<comment type="similarity">
    <text evidence="1 2">Belongs to the cytochrome P450 family.</text>
</comment>
<dbReference type="Proteomes" id="UP000199233">
    <property type="component" value="Unassembled WGS sequence"/>
</dbReference>
<dbReference type="PROSITE" id="PS00086">
    <property type="entry name" value="CYTOCHROME_P450"/>
    <property type="match status" value="1"/>
</dbReference>
<organism evidence="3 4">
    <name type="scientific">Solimonas aquatica</name>
    <dbReference type="NCBI Taxonomy" id="489703"/>
    <lineage>
        <taxon>Bacteria</taxon>
        <taxon>Pseudomonadati</taxon>
        <taxon>Pseudomonadota</taxon>
        <taxon>Gammaproteobacteria</taxon>
        <taxon>Nevskiales</taxon>
        <taxon>Nevskiaceae</taxon>
        <taxon>Solimonas</taxon>
    </lineage>
</organism>
<dbReference type="InterPro" id="IPR002397">
    <property type="entry name" value="Cyt_P450_B"/>
</dbReference>
<keyword evidence="2" id="KW-0479">Metal-binding</keyword>
<dbReference type="PANTHER" id="PTHR46696:SF6">
    <property type="entry name" value="P450, PUTATIVE (EUROFUNG)-RELATED"/>
    <property type="match status" value="1"/>
</dbReference>
<dbReference type="EMBL" id="FOFS01000013">
    <property type="protein sequence ID" value="SEQ96353.1"/>
    <property type="molecule type" value="Genomic_DNA"/>
</dbReference>
<dbReference type="Gene3D" id="1.10.630.10">
    <property type="entry name" value="Cytochrome P450"/>
    <property type="match status" value="1"/>
</dbReference>
<protein>
    <submittedName>
        <fullName evidence="3">Cytochrome P450</fullName>
    </submittedName>
</protein>
<dbReference type="InterPro" id="IPR036396">
    <property type="entry name" value="Cyt_P450_sf"/>
</dbReference>
<keyword evidence="2" id="KW-0349">Heme</keyword>
<dbReference type="AlphaFoldDB" id="A0A1H9KBU3"/>
<evidence type="ECO:0000256" key="2">
    <source>
        <dbReference type="RuleBase" id="RU000461"/>
    </source>
</evidence>
<dbReference type="GO" id="GO:0004497">
    <property type="term" value="F:monooxygenase activity"/>
    <property type="evidence" value="ECO:0007669"/>
    <property type="project" value="UniProtKB-KW"/>
</dbReference>
<dbReference type="OrthoDB" id="4258484at2"/>
<dbReference type="RefSeq" id="WP_093288433.1">
    <property type="nucleotide sequence ID" value="NZ_FOFS01000013.1"/>
</dbReference>
<dbReference type="InterPro" id="IPR001128">
    <property type="entry name" value="Cyt_P450"/>
</dbReference>